<proteinExistence type="predicted"/>
<gene>
    <name evidence="2" type="ORF">PGLA2088_LOCUS1146</name>
</gene>
<feature type="non-terminal residue" evidence="2">
    <location>
        <position position="227"/>
    </location>
</feature>
<keyword evidence="1" id="KW-0472">Membrane</keyword>
<dbReference type="AlphaFoldDB" id="A0A813H1Y1"/>
<keyword evidence="1" id="KW-1133">Transmembrane helix</keyword>
<evidence type="ECO:0000313" key="3">
    <source>
        <dbReference type="Proteomes" id="UP000626109"/>
    </source>
</evidence>
<accession>A0A813H1Y1</accession>
<dbReference type="PANTHER" id="PTHR31735">
    <property type="entry name" value="VACUOLAR MEMBRANE PROTEIN YPL162C"/>
    <property type="match status" value="1"/>
</dbReference>
<sequence>AVEAIECELLGEWGSFSWWLQVFLASACLVSLVGKRFTDRVRRPWKVWFFDMAKQGVQAFMTHLLNIVLSTGFVEWLDSDADPCNWYWINMSLDCTLGVGIIFFLLRSLQFTYRMKFVGRPELARCGHYGDPPEFRIFARQLLDWQALTIFEYRCALDTNNCFHTQAITYSFGSPFRSNRCVSRRVPQPRRDLLRQPSGYDYTWLSCLLCYCKIPWGALRCGGMHNP</sequence>
<dbReference type="Pfam" id="PF12400">
    <property type="entry name" value="STIMATE"/>
    <property type="match status" value="1"/>
</dbReference>
<feature type="transmembrane region" description="Helical" evidence="1">
    <location>
        <begin position="55"/>
        <end position="74"/>
    </location>
</feature>
<reference evidence="2" key="1">
    <citation type="submission" date="2021-02" db="EMBL/GenBank/DDBJ databases">
        <authorList>
            <person name="Dougan E. K."/>
            <person name="Rhodes N."/>
            <person name="Thang M."/>
            <person name="Chan C."/>
        </authorList>
    </citation>
    <scope>NUCLEOTIDE SEQUENCE</scope>
</reference>
<protein>
    <submittedName>
        <fullName evidence="2">Uncharacterized protein</fullName>
    </submittedName>
</protein>
<feature type="transmembrane region" description="Helical" evidence="1">
    <location>
        <begin position="86"/>
        <end position="106"/>
    </location>
</feature>
<comment type="caution">
    <text evidence="2">The sequence shown here is derived from an EMBL/GenBank/DDBJ whole genome shotgun (WGS) entry which is preliminary data.</text>
</comment>
<name>A0A813H1Y1_POLGL</name>
<organism evidence="2 3">
    <name type="scientific">Polarella glacialis</name>
    <name type="common">Dinoflagellate</name>
    <dbReference type="NCBI Taxonomy" id="89957"/>
    <lineage>
        <taxon>Eukaryota</taxon>
        <taxon>Sar</taxon>
        <taxon>Alveolata</taxon>
        <taxon>Dinophyceae</taxon>
        <taxon>Suessiales</taxon>
        <taxon>Suessiaceae</taxon>
        <taxon>Polarella</taxon>
    </lineage>
</organism>
<dbReference type="InterPro" id="IPR022127">
    <property type="entry name" value="STIMATE/YPL162C"/>
</dbReference>
<dbReference type="PANTHER" id="PTHR31735:SF1">
    <property type="entry name" value="VACUOLAR MEMBRANE PROTEIN YPL162C"/>
    <property type="match status" value="1"/>
</dbReference>
<evidence type="ECO:0000256" key="1">
    <source>
        <dbReference type="SAM" id="Phobius"/>
    </source>
</evidence>
<dbReference type="GO" id="GO:0016020">
    <property type="term" value="C:membrane"/>
    <property type="evidence" value="ECO:0007669"/>
    <property type="project" value="TreeGrafter"/>
</dbReference>
<dbReference type="Proteomes" id="UP000626109">
    <property type="component" value="Unassembled WGS sequence"/>
</dbReference>
<keyword evidence="1" id="KW-0812">Transmembrane</keyword>
<dbReference type="EMBL" id="CAJNNW010000869">
    <property type="protein sequence ID" value="CAE8631683.1"/>
    <property type="molecule type" value="Genomic_DNA"/>
</dbReference>
<evidence type="ECO:0000313" key="2">
    <source>
        <dbReference type="EMBL" id="CAE8631683.1"/>
    </source>
</evidence>
<feature type="transmembrane region" description="Helical" evidence="1">
    <location>
        <begin position="16"/>
        <end position="34"/>
    </location>
</feature>